<sequence length="406" mass="45716">MAIAHAAMFPAEILDHILDHLHDDYKALGACALAGRALLPTSRYHRFNGLYVDRYHAGILQAFLVEAPDLAMSMSALTYQPFSMFRMGYHEDAADVTEDLLRLLPNLTDIRIPAPALPYLAQFRSQLTHLRLFEVWVSTRRELLAGLSLFTELQELELCDPAPWIRSDEDIEDALDPPAPHVRTVSFWNSTCPRIITGWFDSQGITPLLYRAKLTIQARASASAFVHQSCVLAPLAQELEVVFAPNGTMQDALQDTDLTLERYSIIHSCTLRFRFSEMCVAENKSLSWIPKILGQLSSDSLRSLTISLVVDNVEDLRSLMSECAVRVLTTAYFDDMRALDWAAIGQALSSERLRGLRKVVLEGRGSRSLLEDHIRLNCPALHSRRILTLHAVAKSPIWAELRPHPY</sequence>
<dbReference type="AlphaFoldDB" id="A0A4Q9MUE1"/>
<evidence type="ECO:0000313" key="1">
    <source>
        <dbReference type="EMBL" id="TBU31554.1"/>
    </source>
</evidence>
<evidence type="ECO:0000313" key="2">
    <source>
        <dbReference type="EMBL" id="TBU64482.1"/>
    </source>
</evidence>
<dbReference type="Proteomes" id="UP000292957">
    <property type="component" value="Unassembled WGS sequence"/>
</dbReference>
<proteinExistence type="predicted"/>
<gene>
    <name evidence="2" type="ORF">BD310DRAFT_914737</name>
    <name evidence="1" type="ORF">BD311DRAFT_751995</name>
</gene>
<dbReference type="EMBL" id="ML145086">
    <property type="protein sequence ID" value="TBU64482.1"/>
    <property type="molecule type" value="Genomic_DNA"/>
</dbReference>
<protein>
    <recommendedName>
        <fullName evidence="4">F-box domain-containing protein</fullName>
    </recommendedName>
</protein>
<reference evidence="1 3" key="1">
    <citation type="submission" date="2019-01" db="EMBL/GenBank/DDBJ databases">
        <title>Draft genome sequences of three monokaryotic isolates of the white-rot basidiomycete fungus Dichomitus squalens.</title>
        <authorList>
            <consortium name="DOE Joint Genome Institute"/>
            <person name="Lopez S.C."/>
            <person name="Andreopoulos B."/>
            <person name="Pangilinan J."/>
            <person name="Lipzen A."/>
            <person name="Riley R."/>
            <person name="Ahrendt S."/>
            <person name="Ng V."/>
            <person name="Barry K."/>
            <person name="Daum C."/>
            <person name="Grigoriev I.V."/>
            <person name="Hilden K.S."/>
            <person name="Makela M.R."/>
            <person name="de Vries R.P."/>
        </authorList>
    </citation>
    <scope>NUCLEOTIDE SEQUENCE [LARGE SCALE GENOMIC DNA]</scope>
    <source>
        <strain evidence="2 3">CBS 464.89</strain>
        <strain evidence="1">OM18370.1</strain>
    </source>
</reference>
<evidence type="ECO:0008006" key="4">
    <source>
        <dbReference type="Google" id="ProtNLM"/>
    </source>
</evidence>
<dbReference type="EMBL" id="ML143398">
    <property type="protein sequence ID" value="TBU31554.1"/>
    <property type="molecule type" value="Genomic_DNA"/>
</dbReference>
<dbReference type="Proteomes" id="UP000292082">
    <property type="component" value="Unassembled WGS sequence"/>
</dbReference>
<evidence type="ECO:0000313" key="3">
    <source>
        <dbReference type="Proteomes" id="UP000292082"/>
    </source>
</evidence>
<name>A0A4Q9MUE1_9APHY</name>
<dbReference type="OrthoDB" id="2734547at2759"/>
<accession>A0A4Q9MUE1</accession>
<organism evidence="1">
    <name type="scientific">Dichomitus squalens</name>
    <dbReference type="NCBI Taxonomy" id="114155"/>
    <lineage>
        <taxon>Eukaryota</taxon>
        <taxon>Fungi</taxon>
        <taxon>Dikarya</taxon>
        <taxon>Basidiomycota</taxon>
        <taxon>Agaricomycotina</taxon>
        <taxon>Agaricomycetes</taxon>
        <taxon>Polyporales</taxon>
        <taxon>Polyporaceae</taxon>
        <taxon>Dichomitus</taxon>
    </lineage>
</organism>
<keyword evidence="3" id="KW-1185">Reference proteome</keyword>